<accession>A0A4V6Q5R5</accession>
<dbReference type="PANTHER" id="PTHR11452:SF75">
    <property type="entry name" value="ALPHA-GALACTOSIDASE MEL1"/>
    <property type="match status" value="1"/>
</dbReference>
<reference evidence="6 7" key="1">
    <citation type="submission" date="2019-03" db="EMBL/GenBank/DDBJ databases">
        <title>Genomic Encyclopedia of Type Strains, Phase III (KMG-III): the genomes of soil and plant-associated and newly described type strains.</title>
        <authorList>
            <person name="Whitman W."/>
        </authorList>
    </citation>
    <scope>NUCLEOTIDE SEQUENCE [LARGE SCALE GENOMIC DNA]</scope>
    <source>
        <strain evidence="6 7">VKM Ac-2575</strain>
    </source>
</reference>
<dbReference type="PROSITE" id="PS00512">
    <property type="entry name" value="ALPHA_GALACTOSIDASE"/>
    <property type="match status" value="1"/>
</dbReference>
<dbReference type="RefSeq" id="WP_255513767.1">
    <property type="nucleotide sequence ID" value="NZ_SOCE01000002.1"/>
</dbReference>
<dbReference type="Gene3D" id="3.20.20.70">
    <property type="entry name" value="Aldolase class I"/>
    <property type="match status" value="1"/>
</dbReference>
<dbReference type="InterPro" id="IPR017853">
    <property type="entry name" value="GH"/>
</dbReference>
<name>A0A4V6Q5R5_9ACTN</name>
<dbReference type="InterPro" id="IPR002241">
    <property type="entry name" value="Glyco_hydro_27"/>
</dbReference>
<dbReference type="Proteomes" id="UP000295151">
    <property type="component" value="Unassembled WGS sequence"/>
</dbReference>
<protein>
    <recommendedName>
        <fullName evidence="4">Alpha-galactosidase</fullName>
        <ecNumber evidence="4">3.2.1.22</ecNumber>
    </recommendedName>
    <alternativeName>
        <fullName evidence="4">Melibiase</fullName>
    </alternativeName>
</protein>
<dbReference type="InterPro" id="IPR013785">
    <property type="entry name" value="Aldolase_TIM"/>
</dbReference>
<organism evidence="6 7">
    <name type="scientific">Kribbella voronezhensis</name>
    <dbReference type="NCBI Taxonomy" id="2512212"/>
    <lineage>
        <taxon>Bacteria</taxon>
        <taxon>Bacillati</taxon>
        <taxon>Actinomycetota</taxon>
        <taxon>Actinomycetes</taxon>
        <taxon>Propionibacteriales</taxon>
        <taxon>Kribbellaceae</taxon>
        <taxon>Kribbella</taxon>
    </lineage>
</organism>
<comment type="catalytic activity">
    <reaction evidence="4">
        <text>Hydrolysis of terminal, non-reducing alpha-D-galactose residues in alpha-D-galactosides, including galactose oligosaccharides, galactomannans and galactolipids.</text>
        <dbReference type="EC" id="3.2.1.22"/>
    </reaction>
</comment>
<feature type="chain" id="PRO_5020690956" description="Alpha-galactosidase" evidence="5">
    <location>
        <begin position="34"/>
        <end position="304"/>
    </location>
</feature>
<dbReference type="GO" id="GO:0005975">
    <property type="term" value="P:carbohydrate metabolic process"/>
    <property type="evidence" value="ECO:0007669"/>
    <property type="project" value="InterPro"/>
</dbReference>
<dbReference type="EMBL" id="SOCE01000002">
    <property type="protein sequence ID" value="TDU83323.1"/>
    <property type="molecule type" value="Genomic_DNA"/>
</dbReference>
<comment type="similarity">
    <text evidence="1 4">Belongs to the glycosyl hydrolase 27 family.</text>
</comment>
<dbReference type="InterPro" id="IPR000111">
    <property type="entry name" value="Glyco_hydro_27/36_CS"/>
</dbReference>
<evidence type="ECO:0000256" key="1">
    <source>
        <dbReference type="ARBA" id="ARBA00009743"/>
    </source>
</evidence>
<proteinExistence type="inferred from homology"/>
<evidence type="ECO:0000256" key="5">
    <source>
        <dbReference type="SAM" id="SignalP"/>
    </source>
</evidence>
<dbReference type="CDD" id="cd14792">
    <property type="entry name" value="GH27"/>
    <property type="match status" value="1"/>
</dbReference>
<evidence type="ECO:0000313" key="7">
    <source>
        <dbReference type="Proteomes" id="UP000295151"/>
    </source>
</evidence>
<dbReference type="PANTHER" id="PTHR11452">
    <property type="entry name" value="ALPHA-GALACTOSIDASE/ALPHA-N-ACETYLGALACTOSAMINIDASE"/>
    <property type="match status" value="1"/>
</dbReference>
<gene>
    <name evidence="6" type="ORF">EV138_5787</name>
</gene>
<evidence type="ECO:0000313" key="6">
    <source>
        <dbReference type="EMBL" id="TDU83323.1"/>
    </source>
</evidence>
<dbReference type="Pfam" id="PF16499">
    <property type="entry name" value="Melibiase_2"/>
    <property type="match status" value="1"/>
</dbReference>
<dbReference type="PRINTS" id="PR00740">
    <property type="entry name" value="GLHYDRLASE27"/>
</dbReference>
<keyword evidence="3 4" id="KW-0326">Glycosidase</keyword>
<dbReference type="AlphaFoldDB" id="A0A4V6Q5R5"/>
<dbReference type="GO" id="GO:0004557">
    <property type="term" value="F:alpha-galactosidase activity"/>
    <property type="evidence" value="ECO:0007669"/>
    <property type="project" value="UniProtKB-EC"/>
</dbReference>
<keyword evidence="4" id="KW-1015">Disulfide bond</keyword>
<keyword evidence="2 4" id="KW-0378">Hydrolase</keyword>
<keyword evidence="7" id="KW-1185">Reference proteome</keyword>
<sequence length="304" mass="32641">MPNHRSRARLWTAAAAAALIVLPLLATVGPAEAASSQAGAVEQTSALAPTPPMGWNNWAHYGCKPNNPYQGQTGIDENLFKTVANNLVSSGLAAKGYRTVTVDDCWMNGRDATGVLKADPTTFPGGMKALGDYFHQRGLKFGIYQDAGFATCTGQTGSGASSGQADHFVQDAATFASWGVDYIKLDGCNVYIPPGASKLKVYQDAYQKFSDAIAATGRPMVFSVSEPAYFYIGVADKAEWYDSLASSQRAGQLWREGYRHLDVDADDGNGCRARFDVRQLRLQLAAGALLRSGLLERSRLPADR</sequence>
<evidence type="ECO:0000256" key="2">
    <source>
        <dbReference type="ARBA" id="ARBA00022801"/>
    </source>
</evidence>
<dbReference type="EC" id="3.2.1.22" evidence="4"/>
<keyword evidence="5" id="KW-0732">Signal</keyword>
<dbReference type="SUPFAM" id="SSF51445">
    <property type="entry name" value="(Trans)glycosidases"/>
    <property type="match status" value="1"/>
</dbReference>
<evidence type="ECO:0000256" key="3">
    <source>
        <dbReference type="ARBA" id="ARBA00023295"/>
    </source>
</evidence>
<comment type="caution">
    <text evidence="6">The sequence shown here is derived from an EMBL/GenBank/DDBJ whole genome shotgun (WGS) entry which is preliminary data.</text>
</comment>
<feature type="signal peptide" evidence="5">
    <location>
        <begin position="1"/>
        <end position="33"/>
    </location>
</feature>
<evidence type="ECO:0000256" key="4">
    <source>
        <dbReference type="RuleBase" id="RU361168"/>
    </source>
</evidence>